<dbReference type="InterPro" id="IPR043519">
    <property type="entry name" value="NT_sf"/>
</dbReference>
<name>D6GWJ4_PARA5</name>
<dbReference type="SUPFAM" id="SSF81301">
    <property type="entry name" value="Nucleotidyltransferase"/>
    <property type="match status" value="1"/>
</dbReference>
<sequence length="260" mass="29200">MEEKNDQGRLELKGYDAAYKFAKELFGKYPKVMKTITLFGSYSKGKETEKSDVDLMVVMDDVLNKLDEKTQALIFSDVDKLVNESTVKLHINFVTLTAFWRGVLAADPVSVNVLKYGVPLIDTGYFEPLQALLNMGEIKPTEESIYASLTRSELYANSAKLKLAGAVTDIYWSVVNSAQSAIMRQGEIPPSPEVIPEMLDKLEKRSIITKKEIDVFLEIFNLGKQLFHGEKIEITGEKVQELLIKGKGFNSKMTELSKSK</sequence>
<gene>
    <name evidence="2" type="ORF">BJBARM5_0871</name>
</gene>
<dbReference type="CDD" id="cd05403">
    <property type="entry name" value="NT_KNTase_like"/>
    <property type="match status" value="1"/>
</dbReference>
<organism evidence="2 3">
    <name type="scientific">Candidatus Parvarchaeum acidophilus ARMAN-5</name>
    <dbReference type="NCBI Taxonomy" id="662762"/>
    <lineage>
        <taxon>Archaea</taxon>
        <taxon>Candidatus Parvarchaeota</taxon>
        <taxon>Candidatus Parvarchaeum</taxon>
    </lineage>
</organism>
<feature type="domain" description="Polymerase beta nucleotidyltransferase" evidence="1">
    <location>
        <begin position="23"/>
        <end position="86"/>
    </location>
</feature>
<accession>D6GWJ4</accession>
<evidence type="ECO:0000259" key="1">
    <source>
        <dbReference type="Pfam" id="PF18765"/>
    </source>
</evidence>
<dbReference type="Gene3D" id="3.30.460.10">
    <property type="entry name" value="Beta Polymerase, domain 2"/>
    <property type="match status" value="1"/>
</dbReference>
<protein>
    <submittedName>
        <fullName evidence="2">DNA polymerase beta domain protein region</fullName>
    </submittedName>
</protein>
<proteinExistence type="predicted"/>
<dbReference type="InterPro" id="IPR041633">
    <property type="entry name" value="Polbeta"/>
</dbReference>
<reference evidence="2 3" key="1">
    <citation type="journal article" date="2010" name="Proc. Natl. Acad. Sci. U.S.A.">
        <title>Enigmatic, ultrasmall, uncultivated Archaea.</title>
        <authorList>
            <person name="Baker B.J."/>
            <person name="Comolli L.R."/>
            <person name="Dick G.J."/>
            <person name="Hauser L.J."/>
            <person name="Hyatt D."/>
            <person name="Dill B.D."/>
            <person name="Land M.L."/>
            <person name="Verberkmoes N.C."/>
            <person name="Hettich R.L."/>
            <person name="Banfield J.F."/>
        </authorList>
    </citation>
    <scope>NUCLEOTIDE SEQUENCE [LARGE SCALE GENOMIC DNA]</scope>
</reference>
<dbReference type="Proteomes" id="UP000009376">
    <property type="component" value="Unassembled WGS sequence"/>
</dbReference>
<evidence type="ECO:0000313" key="2">
    <source>
        <dbReference type="EMBL" id="EFD92410.1"/>
    </source>
</evidence>
<dbReference type="AlphaFoldDB" id="D6GWJ4"/>
<dbReference type="EMBL" id="GG745599">
    <property type="protein sequence ID" value="EFD92410.1"/>
    <property type="molecule type" value="Genomic_DNA"/>
</dbReference>
<evidence type="ECO:0000313" key="3">
    <source>
        <dbReference type="Proteomes" id="UP000009376"/>
    </source>
</evidence>
<dbReference type="Pfam" id="PF18765">
    <property type="entry name" value="Polbeta"/>
    <property type="match status" value="1"/>
</dbReference>